<feature type="transmembrane region" description="Helical" evidence="11">
    <location>
        <begin position="71"/>
        <end position="90"/>
    </location>
</feature>
<keyword evidence="3 11" id="KW-0444">Lipid biosynthesis</keyword>
<keyword evidence="10 11" id="KW-0275">Fatty acid biosynthesis</keyword>
<dbReference type="GO" id="GO:0042761">
    <property type="term" value="P:very long-chain fatty acid biosynthetic process"/>
    <property type="evidence" value="ECO:0007669"/>
    <property type="project" value="TreeGrafter"/>
</dbReference>
<comment type="pathway">
    <text evidence="2">Lipid metabolism; fatty acid biosynthesis.</text>
</comment>
<proteinExistence type="inferred from homology"/>
<dbReference type="Proteomes" id="UP000492821">
    <property type="component" value="Unassembled WGS sequence"/>
</dbReference>
<reference evidence="13" key="2">
    <citation type="submission" date="2020-10" db="UniProtKB">
        <authorList>
            <consortium name="WormBaseParasite"/>
        </authorList>
    </citation>
    <scope>IDENTIFICATION</scope>
</reference>
<reference evidence="12" key="1">
    <citation type="journal article" date="2013" name="Genetics">
        <title>The draft genome and transcriptome of Panagrellus redivivus are shaped by the harsh demands of a free-living lifestyle.</title>
        <authorList>
            <person name="Srinivasan J."/>
            <person name="Dillman A.R."/>
            <person name="Macchietto M.G."/>
            <person name="Heikkinen L."/>
            <person name="Lakso M."/>
            <person name="Fracchia K.M."/>
            <person name="Antoshechkin I."/>
            <person name="Mortazavi A."/>
            <person name="Wong G."/>
            <person name="Sternberg P.W."/>
        </authorList>
    </citation>
    <scope>NUCLEOTIDE SEQUENCE [LARGE SCALE GENOMIC DNA]</scope>
    <source>
        <strain evidence="12">MT8872</strain>
    </source>
</reference>
<protein>
    <recommendedName>
        <fullName evidence="11">Elongation of very long chain fatty acids protein</fullName>
        <ecNumber evidence="11">2.3.1.199</ecNumber>
    </recommendedName>
    <alternativeName>
        <fullName evidence="11">Very-long-chain 3-oxoacyl-CoA synthase</fullName>
    </alternativeName>
</protein>
<feature type="transmembrane region" description="Helical" evidence="11">
    <location>
        <begin position="174"/>
        <end position="192"/>
    </location>
</feature>
<evidence type="ECO:0000256" key="5">
    <source>
        <dbReference type="ARBA" id="ARBA00022692"/>
    </source>
</evidence>
<dbReference type="GO" id="GO:0009922">
    <property type="term" value="F:fatty acid elongase activity"/>
    <property type="evidence" value="ECO:0007669"/>
    <property type="project" value="UniProtKB-EC"/>
</dbReference>
<comment type="similarity">
    <text evidence="11">Belongs to the ELO family.</text>
</comment>
<dbReference type="GO" id="GO:0034626">
    <property type="term" value="P:fatty acid elongation, polyunsaturated fatty acid"/>
    <property type="evidence" value="ECO:0007669"/>
    <property type="project" value="TreeGrafter"/>
</dbReference>
<keyword evidence="7 11" id="KW-1133">Transmembrane helix</keyword>
<evidence type="ECO:0000256" key="3">
    <source>
        <dbReference type="ARBA" id="ARBA00022516"/>
    </source>
</evidence>
<keyword evidence="5 11" id="KW-0812">Transmembrane</keyword>
<dbReference type="GO" id="GO:0030148">
    <property type="term" value="P:sphingolipid biosynthetic process"/>
    <property type="evidence" value="ECO:0007669"/>
    <property type="project" value="TreeGrafter"/>
</dbReference>
<evidence type="ECO:0000256" key="9">
    <source>
        <dbReference type="ARBA" id="ARBA00023136"/>
    </source>
</evidence>
<evidence type="ECO:0000256" key="11">
    <source>
        <dbReference type="RuleBase" id="RU361115"/>
    </source>
</evidence>
<dbReference type="Pfam" id="PF01151">
    <property type="entry name" value="ELO"/>
    <property type="match status" value="1"/>
</dbReference>
<keyword evidence="8 11" id="KW-0443">Lipid metabolism</keyword>
<feature type="transmembrane region" description="Helical" evidence="11">
    <location>
        <begin position="248"/>
        <end position="267"/>
    </location>
</feature>
<organism evidence="12 13">
    <name type="scientific">Panagrellus redivivus</name>
    <name type="common">Microworm</name>
    <dbReference type="NCBI Taxonomy" id="6233"/>
    <lineage>
        <taxon>Eukaryota</taxon>
        <taxon>Metazoa</taxon>
        <taxon>Ecdysozoa</taxon>
        <taxon>Nematoda</taxon>
        <taxon>Chromadorea</taxon>
        <taxon>Rhabditida</taxon>
        <taxon>Tylenchina</taxon>
        <taxon>Panagrolaimomorpha</taxon>
        <taxon>Panagrolaimoidea</taxon>
        <taxon>Panagrolaimidae</taxon>
        <taxon>Panagrellus</taxon>
    </lineage>
</organism>
<evidence type="ECO:0000256" key="1">
    <source>
        <dbReference type="ARBA" id="ARBA00004141"/>
    </source>
</evidence>
<dbReference type="InterPro" id="IPR002076">
    <property type="entry name" value="ELO_fam"/>
</dbReference>
<comment type="subcellular location">
    <subcellularLocation>
        <location evidence="1">Membrane</location>
        <topology evidence="1">Multi-pass membrane protein</topology>
    </subcellularLocation>
</comment>
<dbReference type="AlphaFoldDB" id="A0A7E4VLV0"/>
<evidence type="ECO:0000256" key="8">
    <source>
        <dbReference type="ARBA" id="ARBA00023098"/>
    </source>
</evidence>
<dbReference type="GO" id="GO:0005789">
    <property type="term" value="C:endoplasmic reticulum membrane"/>
    <property type="evidence" value="ECO:0007669"/>
    <property type="project" value="TreeGrafter"/>
</dbReference>
<feature type="transmembrane region" description="Helical" evidence="11">
    <location>
        <begin position="204"/>
        <end position="228"/>
    </location>
</feature>
<dbReference type="PANTHER" id="PTHR11157:SF30">
    <property type="entry name" value="ELONGATION OF LONG CHAIN FATTY ACIDS PROTEIN 2"/>
    <property type="match status" value="1"/>
</dbReference>
<name>A0A7E4VLV0_PANRE</name>
<evidence type="ECO:0000313" key="13">
    <source>
        <dbReference type="WBParaSite" id="Pan_g22522.t1"/>
    </source>
</evidence>
<evidence type="ECO:0000256" key="10">
    <source>
        <dbReference type="ARBA" id="ARBA00023160"/>
    </source>
</evidence>
<dbReference type="UniPathway" id="UPA00094"/>
<dbReference type="GO" id="GO:0034625">
    <property type="term" value="P:fatty acid elongation, monounsaturated fatty acid"/>
    <property type="evidence" value="ECO:0007669"/>
    <property type="project" value="TreeGrafter"/>
</dbReference>
<keyword evidence="9 11" id="KW-0472">Membrane</keyword>
<comment type="catalytic activity">
    <reaction evidence="11">
        <text>a very-long-chain acyl-CoA + malonyl-CoA + H(+) = a very-long-chain 3-oxoacyl-CoA + CO2 + CoA</text>
        <dbReference type="Rhea" id="RHEA:32727"/>
        <dbReference type="ChEBI" id="CHEBI:15378"/>
        <dbReference type="ChEBI" id="CHEBI:16526"/>
        <dbReference type="ChEBI" id="CHEBI:57287"/>
        <dbReference type="ChEBI" id="CHEBI:57384"/>
        <dbReference type="ChEBI" id="CHEBI:90725"/>
        <dbReference type="ChEBI" id="CHEBI:90736"/>
        <dbReference type="EC" id="2.3.1.199"/>
    </reaction>
</comment>
<evidence type="ECO:0000313" key="12">
    <source>
        <dbReference type="Proteomes" id="UP000492821"/>
    </source>
</evidence>
<dbReference type="WBParaSite" id="Pan_g22522.t1">
    <property type="protein sequence ID" value="Pan_g22522.t1"/>
    <property type="gene ID" value="Pan_g22522"/>
</dbReference>
<keyword evidence="12" id="KW-1185">Reference proteome</keyword>
<dbReference type="EC" id="2.3.1.199" evidence="11"/>
<feature type="transmembrane region" description="Helical" evidence="11">
    <location>
        <begin position="31"/>
        <end position="51"/>
    </location>
</feature>
<keyword evidence="6 11" id="KW-0276">Fatty acid metabolism</keyword>
<accession>A0A7E4VLV0</accession>
<evidence type="ECO:0000256" key="4">
    <source>
        <dbReference type="ARBA" id="ARBA00022679"/>
    </source>
</evidence>
<evidence type="ECO:0000256" key="6">
    <source>
        <dbReference type="ARBA" id="ARBA00022832"/>
    </source>
</evidence>
<keyword evidence="4 11" id="KW-0808">Transferase</keyword>
<dbReference type="GO" id="GO:0019367">
    <property type="term" value="P:fatty acid elongation, saturated fatty acid"/>
    <property type="evidence" value="ECO:0007669"/>
    <property type="project" value="TreeGrafter"/>
</dbReference>
<evidence type="ECO:0000256" key="7">
    <source>
        <dbReference type="ARBA" id="ARBA00022989"/>
    </source>
</evidence>
<evidence type="ECO:0000256" key="2">
    <source>
        <dbReference type="ARBA" id="ARBA00005194"/>
    </source>
</evidence>
<sequence>MAAAVNATTYVGVNDVLLAPDWDLDRTMSFMHHWVPTSFKITAAYLIVVFLGQRIMKSLPALDGKAMDYTLATWNFAFSLFSGYAAFRLVPELFWAYKSMGFVGSYCYNANYYTDPLTGYWGWMFVMSKAPELGDTLFLIVRKRPVIFMHWYHHALTFLYAQITYNETQAWCRWSLALNLAVHTVMYFYFAIRALHIKTPRPVAQFITTIQIVQFIISCYIFGHLVLIKSTNSIPDCAVSWNVLSIGGLMYASYLYLFAQFFYNAYIAKRHPGKSKKVE</sequence>
<dbReference type="PANTHER" id="PTHR11157">
    <property type="entry name" value="FATTY ACID ACYL TRANSFERASE-RELATED"/>
    <property type="match status" value="1"/>
</dbReference>